<proteinExistence type="predicted"/>
<dbReference type="AlphaFoldDB" id="A0A553HK22"/>
<gene>
    <name evidence="2" type="ORF">FHL15_010799</name>
</gene>
<comment type="caution">
    <text evidence="2">The sequence shown here is derived from an EMBL/GenBank/DDBJ whole genome shotgun (WGS) entry which is preliminary data.</text>
</comment>
<keyword evidence="1" id="KW-0732">Signal</keyword>
<evidence type="ECO:0000313" key="2">
    <source>
        <dbReference type="EMBL" id="TRX88295.1"/>
    </source>
</evidence>
<dbReference type="OrthoDB" id="4722018at2759"/>
<evidence type="ECO:0000313" key="3">
    <source>
        <dbReference type="Proteomes" id="UP000319160"/>
    </source>
</evidence>
<feature type="signal peptide" evidence="1">
    <location>
        <begin position="1"/>
        <end position="19"/>
    </location>
</feature>
<feature type="chain" id="PRO_5021706409" evidence="1">
    <location>
        <begin position="20"/>
        <end position="211"/>
    </location>
</feature>
<dbReference type="Proteomes" id="UP000319160">
    <property type="component" value="Unassembled WGS sequence"/>
</dbReference>
<dbReference type="EMBL" id="VFLP01000092">
    <property type="protein sequence ID" value="TRX88295.1"/>
    <property type="molecule type" value="Genomic_DNA"/>
</dbReference>
<name>A0A553HK22_9PEZI</name>
<sequence length="211" mass="23804">MKVSCLSIIALVTARGAIAGNLTPSWEKLTVSLGLMEQNLNYDRNRADLYYTRAAHEGVDGNPLNGTRKAVADILYRRLTDANQMHIEAMMDLRGYLFWPEEDPEMYYGADGRSVRSIDFHLPEGFLETQGVFNDKDSLRPISDIPDCKICRSTCVEWTVAGNLFSYKLEGPGTLCYRSGTLRFDIIFSLSKLSLADSNNALFHSTFVYEY</sequence>
<organism evidence="2 3">
    <name type="scientific">Xylaria flabelliformis</name>
    <dbReference type="NCBI Taxonomy" id="2512241"/>
    <lineage>
        <taxon>Eukaryota</taxon>
        <taxon>Fungi</taxon>
        <taxon>Dikarya</taxon>
        <taxon>Ascomycota</taxon>
        <taxon>Pezizomycotina</taxon>
        <taxon>Sordariomycetes</taxon>
        <taxon>Xylariomycetidae</taxon>
        <taxon>Xylariales</taxon>
        <taxon>Xylariaceae</taxon>
        <taxon>Xylaria</taxon>
    </lineage>
</organism>
<reference evidence="3" key="1">
    <citation type="submission" date="2019-06" db="EMBL/GenBank/DDBJ databases">
        <title>Draft genome sequence of the griseofulvin-producing fungus Xylaria cubensis strain G536.</title>
        <authorList>
            <person name="Mead M.E."/>
            <person name="Raja H.A."/>
            <person name="Steenwyk J.L."/>
            <person name="Knowles S.L."/>
            <person name="Oberlies N.H."/>
            <person name="Rokas A."/>
        </authorList>
    </citation>
    <scope>NUCLEOTIDE SEQUENCE [LARGE SCALE GENOMIC DNA]</scope>
    <source>
        <strain evidence="3">G536</strain>
    </source>
</reference>
<keyword evidence="3" id="KW-1185">Reference proteome</keyword>
<evidence type="ECO:0000256" key="1">
    <source>
        <dbReference type="SAM" id="SignalP"/>
    </source>
</evidence>
<accession>A0A553HK22</accession>
<protein>
    <submittedName>
        <fullName evidence="2">Uncharacterized protein</fullName>
    </submittedName>
</protein>